<dbReference type="InterPro" id="IPR001245">
    <property type="entry name" value="Ser-Thr/Tyr_kinase_cat_dom"/>
</dbReference>
<dbReference type="EMBL" id="JALJOT010000005">
    <property type="protein sequence ID" value="KAK9915364.1"/>
    <property type="molecule type" value="Genomic_DNA"/>
</dbReference>
<keyword evidence="8" id="KW-1133">Transmembrane helix</keyword>
<keyword evidence="8" id="KW-0472">Membrane</keyword>
<dbReference type="SMART" id="SM00220">
    <property type="entry name" value="S_TKc"/>
    <property type="match status" value="1"/>
</dbReference>
<feature type="domain" description="Protein kinase" evidence="9">
    <location>
        <begin position="215"/>
        <end position="526"/>
    </location>
</feature>
<dbReference type="InterPro" id="IPR008271">
    <property type="entry name" value="Ser/Thr_kinase_AS"/>
</dbReference>
<evidence type="ECO:0000256" key="5">
    <source>
        <dbReference type="ARBA" id="ARBA00022840"/>
    </source>
</evidence>
<feature type="compositionally biased region" description="Polar residues" evidence="7">
    <location>
        <begin position="166"/>
        <end position="186"/>
    </location>
</feature>
<gene>
    <name evidence="10" type="ORF">WJX75_008098</name>
</gene>
<dbReference type="PROSITE" id="PS50011">
    <property type="entry name" value="PROTEIN_KINASE_DOM"/>
    <property type="match status" value="1"/>
</dbReference>
<feature type="region of interest" description="Disordered" evidence="7">
    <location>
        <begin position="286"/>
        <end position="326"/>
    </location>
</feature>
<dbReference type="PANTHER" id="PTHR44329">
    <property type="entry name" value="SERINE/THREONINE-PROTEIN KINASE TNNI3K-RELATED"/>
    <property type="match status" value="1"/>
</dbReference>
<evidence type="ECO:0000256" key="8">
    <source>
        <dbReference type="SAM" id="Phobius"/>
    </source>
</evidence>
<proteinExistence type="predicted"/>
<keyword evidence="11" id="KW-1185">Reference proteome</keyword>
<feature type="region of interest" description="Disordered" evidence="7">
    <location>
        <begin position="1"/>
        <end position="20"/>
    </location>
</feature>
<dbReference type="PRINTS" id="PR00109">
    <property type="entry name" value="TYRKINASE"/>
</dbReference>
<protein>
    <recommendedName>
        <fullName evidence="9">Protein kinase domain-containing protein</fullName>
    </recommendedName>
</protein>
<dbReference type="PROSITE" id="PS00108">
    <property type="entry name" value="PROTEIN_KINASE_ST"/>
    <property type="match status" value="1"/>
</dbReference>
<dbReference type="Proteomes" id="UP001491310">
    <property type="component" value="Unassembled WGS sequence"/>
</dbReference>
<evidence type="ECO:0000259" key="9">
    <source>
        <dbReference type="PROSITE" id="PS50011"/>
    </source>
</evidence>
<dbReference type="SUPFAM" id="SSF56112">
    <property type="entry name" value="Protein kinase-like (PK-like)"/>
    <property type="match status" value="1"/>
</dbReference>
<evidence type="ECO:0000256" key="6">
    <source>
        <dbReference type="PROSITE-ProRule" id="PRU10141"/>
    </source>
</evidence>
<organism evidence="10 11">
    <name type="scientific">Coccomyxa subellipsoidea</name>
    <dbReference type="NCBI Taxonomy" id="248742"/>
    <lineage>
        <taxon>Eukaryota</taxon>
        <taxon>Viridiplantae</taxon>
        <taxon>Chlorophyta</taxon>
        <taxon>core chlorophytes</taxon>
        <taxon>Trebouxiophyceae</taxon>
        <taxon>Trebouxiophyceae incertae sedis</taxon>
        <taxon>Coccomyxaceae</taxon>
        <taxon>Coccomyxa</taxon>
    </lineage>
</organism>
<reference evidence="10 11" key="1">
    <citation type="journal article" date="2024" name="Nat. Commun.">
        <title>Phylogenomics reveals the evolutionary origins of lichenization in chlorophyte algae.</title>
        <authorList>
            <person name="Puginier C."/>
            <person name="Libourel C."/>
            <person name="Otte J."/>
            <person name="Skaloud P."/>
            <person name="Haon M."/>
            <person name="Grisel S."/>
            <person name="Petersen M."/>
            <person name="Berrin J.G."/>
            <person name="Delaux P.M."/>
            <person name="Dal Grande F."/>
            <person name="Keller J."/>
        </authorList>
    </citation>
    <scope>NUCLEOTIDE SEQUENCE [LARGE SCALE GENOMIC DNA]</scope>
    <source>
        <strain evidence="10 11">SAG 216-7</strain>
    </source>
</reference>
<dbReference type="Gene3D" id="1.10.510.10">
    <property type="entry name" value="Transferase(Phosphotransferase) domain 1"/>
    <property type="match status" value="1"/>
</dbReference>
<dbReference type="InterPro" id="IPR011009">
    <property type="entry name" value="Kinase-like_dom_sf"/>
</dbReference>
<keyword evidence="3 6" id="KW-0547">Nucleotide-binding</keyword>
<keyword evidence="2" id="KW-0808">Transferase</keyword>
<evidence type="ECO:0000256" key="3">
    <source>
        <dbReference type="ARBA" id="ARBA00022741"/>
    </source>
</evidence>
<keyword evidence="5 6" id="KW-0067">ATP-binding</keyword>
<sequence length="551" mass="59317">MKRSTVGKPGHSGRSNTSGQGWWWVGAGTVSLVSVAAYTVYKRQRWLPTPQPPVASDPAKLTGTQAESSPLPPPKQPVFPPAQEREHTVLMPSMKIEVLPTPFDTASNRVPSQGCAPLCEAQSLPANNGLPPIGPSATALSGPAPVTDTPSAFGLSDPAPMDDYTSWKSGSAANSRADTRGSGSSRARSDNLDNLLNMAEKLRNRGINATQDCLPELGAILGRGSFGKVYKGRWKGAMVAVKIIEHSADENSKIESFRENLVSSNLQHPNVLITYKVITLGQSGKVTGQQPGSLDSARGSSGHAPQVAGSAPPTLQQTPKSGGGDFEEVHETWLLSEFCDNGNLDRAVSGGRFHDKATGAPEMMAIYRCLLDIAAGMDYLHSLGVLHGDLKGGNVLMKSTSMHDDPRGFVCKLGDFGLSRVLDCNSTHVSTGTYGTVSYCSPELLKDGKLTKAADVYSFAMMMWEIYTGTALFRGLNSSQVFFKVLMGYRPPIPPDMPAVYKDLMTACWDEDPASRPPFCDIERYLRAMYYNSGEGKPRDSRRSLELNPWG</sequence>
<dbReference type="InterPro" id="IPR051681">
    <property type="entry name" value="Ser/Thr_Kinases-Pseudokinases"/>
</dbReference>
<dbReference type="InterPro" id="IPR000719">
    <property type="entry name" value="Prot_kinase_dom"/>
</dbReference>
<evidence type="ECO:0000256" key="4">
    <source>
        <dbReference type="ARBA" id="ARBA00022777"/>
    </source>
</evidence>
<evidence type="ECO:0000256" key="7">
    <source>
        <dbReference type="SAM" id="MobiDB-lite"/>
    </source>
</evidence>
<keyword evidence="8" id="KW-0812">Transmembrane</keyword>
<feature type="region of interest" description="Disordered" evidence="7">
    <location>
        <begin position="47"/>
        <end position="75"/>
    </location>
</feature>
<keyword evidence="4" id="KW-0418">Kinase</keyword>
<feature type="transmembrane region" description="Helical" evidence="8">
    <location>
        <begin position="21"/>
        <end position="41"/>
    </location>
</feature>
<evidence type="ECO:0000313" key="10">
    <source>
        <dbReference type="EMBL" id="KAK9915364.1"/>
    </source>
</evidence>
<dbReference type="Gene3D" id="3.30.200.20">
    <property type="entry name" value="Phosphorylase Kinase, domain 1"/>
    <property type="match status" value="1"/>
</dbReference>
<evidence type="ECO:0000256" key="1">
    <source>
        <dbReference type="ARBA" id="ARBA00022527"/>
    </source>
</evidence>
<dbReference type="InterPro" id="IPR017441">
    <property type="entry name" value="Protein_kinase_ATP_BS"/>
</dbReference>
<comment type="caution">
    <text evidence="10">The sequence shown here is derived from an EMBL/GenBank/DDBJ whole genome shotgun (WGS) entry which is preliminary data.</text>
</comment>
<dbReference type="Pfam" id="PF07714">
    <property type="entry name" value="PK_Tyr_Ser-Thr"/>
    <property type="match status" value="2"/>
</dbReference>
<evidence type="ECO:0000256" key="2">
    <source>
        <dbReference type="ARBA" id="ARBA00022679"/>
    </source>
</evidence>
<feature type="binding site" evidence="6">
    <location>
        <position position="242"/>
    </location>
    <ligand>
        <name>ATP</name>
        <dbReference type="ChEBI" id="CHEBI:30616"/>
    </ligand>
</feature>
<evidence type="ECO:0000313" key="11">
    <source>
        <dbReference type="Proteomes" id="UP001491310"/>
    </source>
</evidence>
<feature type="region of interest" description="Disordered" evidence="7">
    <location>
        <begin position="127"/>
        <end position="192"/>
    </location>
</feature>
<name>A0ABR2YVG1_9CHLO</name>
<accession>A0ABR2YVG1</accession>
<keyword evidence="1" id="KW-0723">Serine/threonine-protein kinase</keyword>
<dbReference type="PROSITE" id="PS00107">
    <property type="entry name" value="PROTEIN_KINASE_ATP"/>
    <property type="match status" value="1"/>
</dbReference>
<dbReference type="PANTHER" id="PTHR44329:SF214">
    <property type="entry name" value="PROTEIN KINASE DOMAIN-CONTAINING PROTEIN"/>
    <property type="match status" value="1"/>
</dbReference>